<evidence type="ECO:0000256" key="2">
    <source>
        <dbReference type="ARBA" id="ARBA00005169"/>
    </source>
</evidence>
<sequence length="118" mass="12946">MSISLSPAILELLKNSDDLMPAIAQDSLSGEVLMLAYVNTESLAQTIESGFATYFSRSRNQLWKKGETSGHLQKVVSISIDCDGDAILFQVEQEGAACHTGEFTCFHREIYPAKVENS</sequence>
<protein>
    <recommendedName>
        <fullName evidence="4">Histidine biosynthesis bifunctional protein HisIE</fullName>
        <ecNumber evidence="3">3.5.4.19</ecNumber>
    </recommendedName>
</protein>
<name>A0A6J6FH18_9ZZZZ</name>
<evidence type="ECO:0000256" key="6">
    <source>
        <dbReference type="ARBA" id="ARBA00022605"/>
    </source>
</evidence>
<reference evidence="10" key="1">
    <citation type="submission" date="2020-05" db="EMBL/GenBank/DDBJ databases">
        <authorList>
            <person name="Chiriac C."/>
            <person name="Salcher M."/>
            <person name="Ghai R."/>
            <person name="Kavagutti S V."/>
        </authorList>
    </citation>
    <scope>NUCLEOTIDE SEQUENCE</scope>
</reference>
<dbReference type="GO" id="GO:0004636">
    <property type="term" value="F:phosphoribosyl-ATP diphosphatase activity"/>
    <property type="evidence" value="ECO:0007669"/>
    <property type="project" value="UniProtKB-ARBA"/>
</dbReference>
<dbReference type="PANTHER" id="PTHR42945">
    <property type="entry name" value="HISTIDINE BIOSYNTHESIS BIFUNCTIONAL PROTEIN"/>
    <property type="match status" value="1"/>
</dbReference>
<dbReference type="InterPro" id="IPR038019">
    <property type="entry name" value="PRib_AMP_CycHydrolase_sf"/>
</dbReference>
<dbReference type="InterPro" id="IPR002496">
    <property type="entry name" value="PRib_AMP_CycHydrolase_dom"/>
</dbReference>
<dbReference type="GO" id="GO:0004635">
    <property type="term" value="F:phosphoribosyl-AMP cyclohydrolase activity"/>
    <property type="evidence" value="ECO:0007669"/>
    <property type="project" value="UniProtKB-EC"/>
</dbReference>
<dbReference type="Gene3D" id="3.10.20.810">
    <property type="entry name" value="Phosphoribosyl-AMP cyclohydrolase"/>
    <property type="match status" value="1"/>
</dbReference>
<dbReference type="UniPathway" id="UPA00031">
    <property type="reaction ID" value="UER00008"/>
</dbReference>
<evidence type="ECO:0000256" key="4">
    <source>
        <dbReference type="ARBA" id="ARBA00017720"/>
    </source>
</evidence>
<comment type="catalytic activity">
    <reaction evidence="1">
        <text>1-(5-phospho-beta-D-ribosyl)-5'-AMP + H2O = 1-(5-phospho-beta-D-ribosyl)-5-[(5-phospho-beta-D-ribosylamino)methylideneamino]imidazole-4-carboxamide</text>
        <dbReference type="Rhea" id="RHEA:20049"/>
        <dbReference type="ChEBI" id="CHEBI:15377"/>
        <dbReference type="ChEBI" id="CHEBI:58435"/>
        <dbReference type="ChEBI" id="CHEBI:59457"/>
        <dbReference type="EC" id="3.5.4.19"/>
    </reaction>
</comment>
<evidence type="ECO:0000256" key="7">
    <source>
        <dbReference type="ARBA" id="ARBA00022801"/>
    </source>
</evidence>
<dbReference type="SUPFAM" id="SSF141734">
    <property type="entry name" value="HisI-like"/>
    <property type="match status" value="1"/>
</dbReference>
<keyword evidence="6" id="KW-0028">Amino-acid biosynthesis</keyword>
<comment type="pathway">
    <text evidence="2">Amino-acid biosynthesis; L-histidine biosynthesis; L-histidine from 5-phospho-alpha-D-ribose 1-diphosphate: step 3/9.</text>
</comment>
<gene>
    <name evidence="10" type="ORF">UFOPK1755_00889</name>
</gene>
<evidence type="ECO:0000256" key="5">
    <source>
        <dbReference type="ARBA" id="ARBA00022490"/>
    </source>
</evidence>
<dbReference type="InterPro" id="IPR026660">
    <property type="entry name" value="PRA-CH"/>
</dbReference>
<proteinExistence type="inferred from homology"/>
<keyword evidence="8" id="KW-0368">Histidine biosynthesis</keyword>
<organism evidence="10">
    <name type="scientific">freshwater metagenome</name>
    <dbReference type="NCBI Taxonomy" id="449393"/>
    <lineage>
        <taxon>unclassified sequences</taxon>
        <taxon>metagenomes</taxon>
        <taxon>ecological metagenomes</taxon>
    </lineage>
</organism>
<dbReference type="NCBIfam" id="NF000768">
    <property type="entry name" value="PRK00051.1"/>
    <property type="match status" value="1"/>
</dbReference>
<evidence type="ECO:0000256" key="8">
    <source>
        <dbReference type="ARBA" id="ARBA00023102"/>
    </source>
</evidence>
<keyword evidence="5" id="KW-0963">Cytoplasm</keyword>
<dbReference type="Pfam" id="PF01502">
    <property type="entry name" value="PRA-CH"/>
    <property type="match status" value="1"/>
</dbReference>
<dbReference type="FunFam" id="3.10.20.810:FF:000001">
    <property type="entry name" value="Histidine biosynthesis bifunctional protein HisIE"/>
    <property type="match status" value="1"/>
</dbReference>
<dbReference type="EC" id="3.5.4.19" evidence="3"/>
<dbReference type="EMBL" id="CAEZTX010000113">
    <property type="protein sequence ID" value="CAB4587059.1"/>
    <property type="molecule type" value="Genomic_DNA"/>
</dbReference>
<dbReference type="AlphaFoldDB" id="A0A6J6FH18"/>
<evidence type="ECO:0000256" key="3">
    <source>
        <dbReference type="ARBA" id="ARBA00012721"/>
    </source>
</evidence>
<evidence type="ECO:0000256" key="1">
    <source>
        <dbReference type="ARBA" id="ARBA00000024"/>
    </source>
</evidence>
<feature type="domain" description="Phosphoribosyl-AMP cyclohydrolase" evidence="9">
    <location>
        <begin position="34"/>
        <end position="107"/>
    </location>
</feature>
<evidence type="ECO:0000313" key="10">
    <source>
        <dbReference type="EMBL" id="CAB4587059.1"/>
    </source>
</evidence>
<evidence type="ECO:0000259" key="9">
    <source>
        <dbReference type="Pfam" id="PF01502"/>
    </source>
</evidence>
<keyword evidence="7" id="KW-0378">Hydrolase</keyword>
<accession>A0A6J6FH18</accession>
<dbReference type="PANTHER" id="PTHR42945:SF1">
    <property type="entry name" value="HISTIDINE BIOSYNTHESIS BIFUNCTIONAL PROTEIN HIS7"/>
    <property type="match status" value="1"/>
</dbReference>
<dbReference type="HAMAP" id="MF_01021">
    <property type="entry name" value="HisI"/>
    <property type="match status" value="1"/>
</dbReference>
<dbReference type="GO" id="GO:0000105">
    <property type="term" value="P:L-histidine biosynthetic process"/>
    <property type="evidence" value="ECO:0007669"/>
    <property type="project" value="UniProtKB-UniPathway"/>
</dbReference>